<dbReference type="RefSeq" id="XP_050508372.1">
    <property type="nucleotide sequence ID" value="XM_050652415.1"/>
</dbReference>
<evidence type="ECO:0000259" key="4">
    <source>
        <dbReference type="PROSITE" id="PS50279"/>
    </source>
</evidence>
<dbReference type="Pfam" id="PF00014">
    <property type="entry name" value="Kunitz_BPTI"/>
    <property type="match status" value="1"/>
</dbReference>
<protein>
    <recommendedName>
        <fullName evidence="4">BPTI/Kunitz inhibitor domain-containing protein</fullName>
    </recommendedName>
</protein>
<dbReference type="PROSITE" id="PS50279">
    <property type="entry name" value="BPTI_KUNITZ_2"/>
    <property type="match status" value="1"/>
</dbReference>
<name>A0ABM5KDU5_DIAVI</name>
<dbReference type="PANTHER" id="PTHR10083:SF373">
    <property type="entry name" value="SERINE PEPTIDASE INHIBITOR, KUNITZ TYPE, 2"/>
    <property type="match status" value="1"/>
</dbReference>
<organism evidence="5 6">
    <name type="scientific">Diabrotica virgifera virgifera</name>
    <name type="common">western corn rootworm</name>
    <dbReference type="NCBI Taxonomy" id="50390"/>
    <lineage>
        <taxon>Eukaryota</taxon>
        <taxon>Metazoa</taxon>
        <taxon>Ecdysozoa</taxon>
        <taxon>Arthropoda</taxon>
        <taxon>Hexapoda</taxon>
        <taxon>Insecta</taxon>
        <taxon>Pterygota</taxon>
        <taxon>Neoptera</taxon>
        <taxon>Endopterygota</taxon>
        <taxon>Coleoptera</taxon>
        <taxon>Polyphaga</taxon>
        <taxon>Cucujiformia</taxon>
        <taxon>Chrysomeloidea</taxon>
        <taxon>Chrysomelidae</taxon>
        <taxon>Galerucinae</taxon>
        <taxon>Diabroticina</taxon>
        <taxon>Diabroticites</taxon>
        <taxon>Diabrotica</taxon>
    </lineage>
</organism>
<proteinExistence type="predicted"/>
<dbReference type="PANTHER" id="PTHR10083">
    <property type="entry name" value="KUNITZ-TYPE PROTEASE INHIBITOR-RELATED"/>
    <property type="match status" value="1"/>
</dbReference>
<keyword evidence="2" id="KW-0722">Serine protease inhibitor</keyword>
<dbReference type="Proteomes" id="UP001652700">
    <property type="component" value="Unplaced"/>
</dbReference>
<dbReference type="InterPro" id="IPR050098">
    <property type="entry name" value="TFPI/VKTCI-like"/>
</dbReference>
<evidence type="ECO:0000256" key="1">
    <source>
        <dbReference type="ARBA" id="ARBA00022690"/>
    </source>
</evidence>
<feature type="domain" description="BPTI/Kunitz inhibitor" evidence="4">
    <location>
        <begin position="34"/>
        <end position="86"/>
    </location>
</feature>
<evidence type="ECO:0000313" key="5">
    <source>
        <dbReference type="EnsemblMetazoa" id="XP_050508372.1"/>
    </source>
</evidence>
<dbReference type="InterPro" id="IPR036880">
    <property type="entry name" value="Kunitz_BPTI_sf"/>
</dbReference>
<dbReference type="InterPro" id="IPR002223">
    <property type="entry name" value="Kunitz_BPTI"/>
</dbReference>
<reference evidence="5" key="1">
    <citation type="submission" date="2025-05" db="UniProtKB">
        <authorList>
            <consortium name="EnsemblMetazoa"/>
        </authorList>
    </citation>
    <scope>IDENTIFICATION</scope>
</reference>
<evidence type="ECO:0000256" key="3">
    <source>
        <dbReference type="SAM" id="SignalP"/>
    </source>
</evidence>
<dbReference type="Gene3D" id="4.10.410.10">
    <property type="entry name" value="Pancreatic trypsin inhibitor Kunitz domain"/>
    <property type="match status" value="1"/>
</dbReference>
<dbReference type="SUPFAM" id="SSF57362">
    <property type="entry name" value="BPTI-like"/>
    <property type="match status" value="1"/>
</dbReference>
<evidence type="ECO:0000313" key="6">
    <source>
        <dbReference type="Proteomes" id="UP001652700"/>
    </source>
</evidence>
<keyword evidence="3" id="KW-0732">Signal</keyword>
<dbReference type="SMART" id="SM00131">
    <property type="entry name" value="KU"/>
    <property type="match status" value="1"/>
</dbReference>
<feature type="signal peptide" evidence="3">
    <location>
        <begin position="1"/>
        <end position="17"/>
    </location>
</feature>
<dbReference type="GeneID" id="126885700"/>
<dbReference type="EnsemblMetazoa" id="XM_050652415.1">
    <property type="protein sequence ID" value="XP_050508372.1"/>
    <property type="gene ID" value="LOC126885700"/>
</dbReference>
<sequence length="94" mass="10747">MKLLFALLSLAVLTARAHHNRVSLRDDIFTESDCTAPVHSGPRVCLAHFPVWRYDIYSRFCVPDIYGGCRATKNNFDSREECEAVTKAVCPFYY</sequence>
<feature type="chain" id="PRO_5046217048" description="BPTI/Kunitz inhibitor domain-containing protein" evidence="3">
    <location>
        <begin position="18"/>
        <end position="94"/>
    </location>
</feature>
<keyword evidence="1" id="KW-0646">Protease inhibitor</keyword>
<accession>A0ABM5KDU5</accession>
<evidence type="ECO:0000256" key="2">
    <source>
        <dbReference type="ARBA" id="ARBA00022900"/>
    </source>
</evidence>
<keyword evidence="6" id="KW-1185">Reference proteome</keyword>